<dbReference type="GO" id="GO:0007166">
    <property type="term" value="P:cell surface receptor signaling pathway"/>
    <property type="evidence" value="ECO:0007669"/>
    <property type="project" value="InterPro"/>
</dbReference>
<proteinExistence type="predicted"/>
<dbReference type="InterPro" id="IPR000742">
    <property type="entry name" value="EGF"/>
</dbReference>
<dbReference type="OrthoDB" id="4062651at2759"/>
<dbReference type="InterPro" id="IPR011009">
    <property type="entry name" value="Kinase-like_dom_sf"/>
</dbReference>
<dbReference type="InterPro" id="IPR017441">
    <property type="entry name" value="Protein_kinase_ATP_BS"/>
</dbReference>
<dbReference type="InterPro" id="IPR045274">
    <property type="entry name" value="WAK-like"/>
</dbReference>
<reference evidence="18" key="2">
    <citation type="submission" date="2019-07" db="EMBL/GenBank/DDBJ databases">
        <authorList>
            <person name="Yang Y."/>
            <person name="Bocs S."/>
            <person name="Baudouin L."/>
        </authorList>
    </citation>
    <scope>NUCLEOTIDE SEQUENCE</scope>
    <source>
        <tissue evidence="18">Spear leaf of Hainan Tall coconut</tissue>
    </source>
</reference>
<keyword evidence="8 14" id="KW-0067">ATP-binding</keyword>
<dbReference type="Pfam" id="PF08488">
    <property type="entry name" value="WAK"/>
    <property type="match status" value="1"/>
</dbReference>
<evidence type="ECO:0000256" key="5">
    <source>
        <dbReference type="ARBA" id="ARBA00022729"/>
    </source>
</evidence>
<dbReference type="SMART" id="SM00220">
    <property type="entry name" value="S_TKc"/>
    <property type="match status" value="1"/>
</dbReference>
<feature type="signal peptide" evidence="15">
    <location>
        <begin position="1"/>
        <end position="29"/>
    </location>
</feature>
<dbReference type="Gene3D" id="1.10.510.10">
    <property type="entry name" value="Transferase(Phosphotransferase) domain 1"/>
    <property type="match status" value="1"/>
</dbReference>
<protein>
    <submittedName>
        <fullName evidence="18">Wall-associated receptor kinase 2-like</fullName>
    </submittedName>
</protein>
<evidence type="ECO:0000256" key="8">
    <source>
        <dbReference type="ARBA" id="ARBA00022840"/>
    </source>
</evidence>
<evidence type="ECO:0000256" key="10">
    <source>
        <dbReference type="ARBA" id="ARBA00023136"/>
    </source>
</evidence>
<evidence type="ECO:0000256" key="7">
    <source>
        <dbReference type="ARBA" id="ARBA00022777"/>
    </source>
</evidence>
<keyword evidence="3" id="KW-0808">Transferase</keyword>
<evidence type="ECO:0000256" key="13">
    <source>
        <dbReference type="PROSITE-ProRule" id="PRU00076"/>
    </source>
</evidence>
<comment type="subcellular location">
    <subcellularLocation>
        <location evidence="1">Membrane</location>
        <topology evidence="1">Single-pass type I membrane protein</topology>
    </subcellularLocation>
</comment>
<dbReference type="FunFam" id="3.30.200.20:FF:000043">
    <property type="entry name" value="Wall-associated receptor kinase 2"/>
    <property type="match status" value="1"/>
</dbReference>
<accession>A0A8K0IP23</accession>
<evidence type="ECO:0000256" key="15">
    <source>
        <dbReference type="SAM" id="SignalP"/>
    </source>
</evidence>
<reference evidence="18" key="1">
    <citation type="journal article" date="2017" name="Gigascience">
        <title>The genome draft of coconut (Cocos nucifera).</title>
        <authorList>
            <person name="Xiao Y."/>
            <person name="Xu P."/>
            <person name="Fan H."/>
            <person name="Baudouin L."/>
            <person name="Xia W."/>
            <person name="Bocs S."/>
            <person name="Xu J."/>
            <person name="Li Q."/>
            <person name="Guo A."/>
            <person name="Zhou L."/>
            <person name="Li J."/>
            <person name="Wu Y."/>
            <person name="Ma Z."/>
            <person name="Armero A."/>
            <person name="Issali A.E."/>
            <person name="Liu N."/>
            <person name="Peng M."/>
            <person name="Yang Y."/>
        </authorList>
    </citation>
    <scope>NUCLEOTIDE SEQUENCE</scope>
    <source>
        <tissue evidence="18">Spear leaf of Hainan Tall coconut</tissue>
    </source>
</reference>
<dbReference type="EMBL" id="CM017882">
    <property type="protein sequence ID" value="KAG1363777.1"/>
    <property type="molecule type" value="Genomic_DNA"/>
</dbReference>
<dbReference type="Pfam" id="PF00069">
    <property type="entry name" value="Pkinase"/>
    <property type="match status" value="1"/>
</dbReference>
<evidence type="ECO:0000256" key="2">
    <source>
        <dbReference type="ARBA" id="ARBA00022527"/>
    </source>
</evidence>
<dbReference type="GO" id="GO:0005524">
    <property type="term" value="F:ATP binding"/>
    <property type="evidence" value="ECO:0007669"/>
    <property type="project" value="UniProtKB-UniRule"/>
</dbReference>
<keyword evidence="2" id="KW-0723">Serine/threonine-protein kinase</keyword>
<dbReference type="Pfam" id="PF13947">
    <property type="entry name" value="GUB_WAK_bind"/>
    <property type="match status" value="1"/>
</dbReference>
<keyword evidence="13" id="KW-0245">EGF-like domain</keyword>
<evidence type="ECO:0000256" key="3">
    <source>
        <dbReference type="ARBA" id="ARBA00022679"/>
    </source>
</evidence>
<organism evidence="18 19">
    <name type="scientific">Cocos nucifera</name>
    <name type="common">Coconut palm</name>
    <dbReference type="NCBI Taxonomy" id="13894"/>
    <lineage>
        <taxon>Eukaryota</taxon>
        <taxon>Viridiplantae</taxon>
        <taxon>Streptophyta</taxon>
        <taxon>Embryophyta</taxon>
        <taxon>Tracheophyta</taxon>
        <taxon>Spermatophyta</taxon>
        <taxon>Magnoliopsida</taxon>
        <taxon>Liliopsida</taxon>
        <taxon>Arecaceae</taxon>
        <taxon>Arecoideae</taxon>
        <taxon>Cocoseae</taxon>
        <taxon>Attaleinae</taxon>
        <taxon>Cocos</taxon>
    </lineage>
</organism>
<comment type="caution">
    <text evidence="18">The sequence shown here is derived from an EMBL/GenBank/DDBJ whole genome shotgun (WGS) entry which is preliminary data.</text>
</comment>
<sequence>MRSRTASPTKEMVWKVMLLQFLWLSSSFAAPTARLGCPADQCGVVNIPYPFGIDNCSRNGFDIFCNTTFDPPKPFLGDSNIEVVDIKLDGLLKIKHYIAQDCYDSQGNYIRGNSPTIRLGTERPYRFSDAQNKFVAIGCDTIGYLIDEGGTFSSGCNSICSNLTYVTDGTCSGIGCCEISIPKGLRTFDIQLMSFYNHTNCSSFSPCSYAFLTDKSFQFHTSNFLSYKDVEMANVTLEWVAGSKTCEDARHEEGFACIHNHTKCYNSTNGMGYRCRCAQGYQGNPYLQDGCEGAGFGFLLLSASISWLYWTLSKRRLVQLKEKFFRQNGGLLLQLQISLLGGGGDDTAMKIFTSEELQSATNNYDEDCIVGRGGSGTVYKGTLSDQRVVAIKRSKIASKGEIEQFVNEVVLLSNINHRNVVKLLGCCLETQVPLLVSEFMSNGTLSHHIHDEGHRGSLSLDNRIRIAAETAEALAYLHSSASTPIIHRDVKSTNILLDDNFTAKVSDFGTSRLVPFDRNCLTSLVRGTFGYLDPEYFFSGQFTDKSDVYSFGVVLVELLTGEKAISMTKSEENRNLAKHFIAFMKEDRLSEVLEDCIVHEGSMELVVAVAELAERCLRLNREERPTMKEVAMELEGLRTSTKHPWVRENSEEIEPLLAEPLLSELEFYGASSAVGDGESSYSGLAPFNIMR</sequence>
<comment type="caution">
    <text evidence="13">Lacks conserved residue(s) required for the propagation of feature annotation.</text>
</comment>
<evidence type="ECO:0000313" key="18">
    <source>
        <dbReference type="EMBL" id="KAG1363777.1"/>
    </source>
</evidence>
<evidence type="ECO:0000313" key="19">
    <source>
        <dbReference type="Proteomes" id="UP000797356"/>
    </source>
</evidence>
<dbReference type="InterPro" id="IPR008271">
    <property type="entry name" value="Ser/Thr_kinase_AS"/>
</dbReference>
<evidence type="ECO:0000259" key="17">
    <source>
        <dbReference type="PROSITE" id="PS50026"/>
    </source>
</evidence>
<dbReference type="InterPro" id="IPR025287">
    <property type="entry name" value="WAK_GUB"/>
</dbReference>
<dbReference type="PROSITE" id="PS50011">
    <property type="entry name" value="PROTEIN_KINASE_DOM"/>
    <property type="match status" value="1"/>
</dbReference>
<evidence type="ECO:0000256" key="1">
    <source>
        <dbReference type="ARBA" id="ARBA00004479"/>
    </source>
</evidence>
<dbReference type="InterPro" id="IPR000719">
    <property type="entry name" value="Prot_kinase_dom"/>
</dbReference>
<evidence type="ECO:0000256" key="9">
    <source>
        <dbReference type="ARBA" id="ARBA00022989"/>
    </source>
</evidence>
<dbReference type="Gene3D" id="3.30.200.20">
    <property type="entry name" value="Phosphorylase Kinase, domain 1"/>
    <property type="match status" value="1"/>
</dbReference>
<evidence type="ECO:0000256" key="12">
    <source>
        <dbReference type="ARBA" id="ARBA00023180"/>
    </source>
</evidence>
<feature type="domain" description="Protein kinase" evidence="16">
    <location>
        <begin position="364"/>
        <end position="646"/>
    </location>
</feature>
<name>A0A8K0IP23_COCNU</name>
<keyword evidence="19" id="KW-1185">Reference proteome</keyword>
<evidence type="ECO:0000256" key="4">
    <source>
        <dbReference type="ARBA" id="ARBA00022692"/>
    </source>
</evidence>
<dbReference type="PANTHER" id="PTHR27005">
    <property type="entry name" value="WALL-ASSOCIATED RECEPTOR KINASE-LIKE 21"/>
    <property type="match status" value="1"/>
</dbReference>
<dbReference type="Proteomes" id="UP000797356">
    <property type="component" value="Chromosome 11"/>
</dbReference>
<keyword evidence="9" id="KW-1133">Transmembrane helix</keyword>
<keyword evidence="7 18" id="KW-0418">Kinase</keyword>
<dbReference type="GO" id="GO:0005886">
    <property type="term" value="C:plasma membrane"/>
    <property type="evidence" value="ECO:0007669"/>
    <property type="project" value="TreeGrafter"/>
</dbReference>
<dbReference type="PROSITE" id="PS00108">
    <property type="entry name" value="PROTEIN_KINASE_ST"/>
    <property type="match status" value="1"/>
</dbReference>
<evidence type="ECO:0000256" key="11">
    <source>
        <dbReference type="ARBA" id="ARBA00023157"/>
    </source>
</evidence>
<keyword evidence="10" id="KW-0472">Membrane</keyword>
<feature type="binding site" evidence="14">
    <location>
        <position position="392"/>
    </location>
    <ligand>
        <name>ATP</name>
        <dbReference type="ChEBI" id="CHEBI:30616"/>
    </ligand>
</feature>
<keyword evidence="12" id="KW-0325">Glycoprotein</keyword>
<dbReference type="FunFam" id="1.10.510.10:FF:000084">
    <property type="entry name" value="Wall-associated receptor kinase 2"/>
    <property type="match status" value="1"/>
</dbReference>
<evidence type="ECO:0000256" key="6">
    <source>
        <dbReference type="ARBA" id="ARBA00022741"/>
    </source>
</evidence>
<keyword evidence="5 15" id="KW-0732">Signal</keyword>
<dbReference type="PROSITE" id="PS00107">
    <property type="entry name" value="PROTEIN_KINASE_ATP"/>
    <property type="match status" value="1"/>
</dbReference>
<gene>
    <name evidence="18" type="ORF">COCNU_11G006040</name>
</gene>
<evidence type="ECO:0000259" key="16">
    <source>
        <dbReference type="PROSITE" id="PS50011"/>
    </source>
</evidence>
<feature type="chain" id="PRO_5035432225" evidence="15">
    <location>
        <begin position="30"/>
        <end position="691"/>
    </location>
</feature>
<keyword evidence="11" id="KW-1015">Disulfide bond</keyword>
<evidence type="ECO:0000256" key="14">
    <source>
        <dbReference type="PROSITE-ProRule" id="PRU10141"/>
    </source>
</evidence>
<dbReference type="SUPFAM" id="SSF56112">
    <property type="entry name" value="Protein kinase-like (PK-like)"/>
    <property type="match status" value="1"/>
</dbReference>
<dbReference type="PANTHER" id="PTHR27005:SF283">
    <property type="entry name" value="OS02G0633066 PROTEIN"/>
    <property type="match status" value="1"/>
</dbReference>
<dbReference type="CDD" id="cd14066">
    <property type="entry name" value="STKc_IRAK"/>
    <property type="match status" value="1"/>
</dbReference>
<keyword evidence="4" id="KW-0812">Transmembrane</keyword>
<feature type="domain" description="EGF-like" evidence="17">
    <location>
        <begin position="253"/>
        <end position="292"/>
    </location>
</feature>
<dbReference type="GO" id="GO:0030247">
    <property type="term" value="F:polysaccharide binding"/>
    <property type="evidence" value="ECO:0007669"/>
    <property type="project" value="InterPro"/>
</dbReference>
<keyword evidence="6 14" id="KW-0547">Nucleotide-binding</keyword>
<dbReference type="PROSITE" id="PS50026">
    <property type="entry name" value="EGF_3"/>
    <property type="match status" value="1"/>
</dbReference>
<dbReference type="AlphaFoldDB" id="A0A8K0IP23"/>
<dbReference type="InterPro" id="IPR013695">
    <property type="entry name" value="WAK"/>
</dbReference>
<keyword evidence="18" id="KW-0675">Receptor</keyword>
<dbReference type="GO" id="GO:0004674">
    <property type="term" value="F:protein serine/threonine kinase activity"/>
    <property type="evidence" value="ECO:0007669"/>
    <property type="project" value="UniProtKB-KW"/>
</dbReference>